<evidence type="ECO:0000313" key="3">
    <source>
        <dbReference type="Proteomes" id="UP000054279"/>
    </source>
</evidence>
<evidence type="ECO:0000256" key="1">
    <source>
        <dbReference type="SAM" id="MobiDB-lite"/>
    </source>
</evidence>
<name>A0A0C9VSN6_SPHS4</name>
<feature type="region of interest" description="Disordered" evidence="1">
    <location>
        <begin position="193"/>
        <end position="265"/>
    </location>
</feature>
<keyword evidence="3" id="KW-1185">Reference proteome</keyword>
<sequence length="315" mass="34182">MSRSPPAFKVSNYQNVAWSPPWEAQKQGERCYSLTNHIHRNKGNPYPNVSSKVAKPTAPQQAVFNGVSGGIKDTHQVHLLRRKAKKVSGNGGFASSPPSVRLSSPISVFEQVLSPTSTESYFPSLGTSDDTSVFLHHPYPEQGTSTDTRYNAAVGQTPVSRMESNDHCSGNGYPNPLGCFTSPATFGDAGTGTERLWDNSPNDHIPTSRTDRVVYPTPTPSPPILQASKPSKRPMKKSADSRHNPYTISQPKTARNPGASQSKNNSYEYLSGMNIQAIKAMTQPALVPATAPIMLQALVPPMSPDWVQLLYGTAY</sequence>
<dbReference type="HOGENOM" id="CLU_804531_0_0_1"/>
<protein>
    <submittedName>
        <fullName evidence="2">Uncharacterized protein</fullName>
    </submittedName>
</protein>
<reference evidence="2 3" key="1">
    <citation type="submission" date="2014-06" db="EMBL/GenBank/DDBJ databases">
        <title>Evolutionary Origins and Diversification of the Mycorrhizal Mutualists.</title>
        <authorList>
            <consortium name="DOE Joint Genome Institute"/>
            <consortium name="Mycorrhizal Genomics Consortium"/>
            <person name="Kohler A."/>
            <person name="Kuo A."/>
            <person name="Nagy L.G."/>
            <person name="Floudas D."/>
            <person name="Copeland A."/>
            <person name="Barry K.W."/>
            <person name="Cichocki N."/>
            <person name="Veneault-Fourrey C."/>
            <person name="LaButti K."/>
            <person name="Lindquist E.A."/>
            <person name="Lipzen A."/>
            <person name="Lundell T."/>
            <person name="Morin E."/>
            <person name="Murat C."/>
            <person name="Riley R."/>
            <person name="Ohm R."/>
            <person name="Sun H."/>
            <person name="Tunlid A."/>
            <person name="Henrissat B."/>
            <person name="Grigoriev I.V."/>
            <person name="Hibbett D.S."/>
            <person name="Martin F."/>
        </authorList>
    </citation>
    <scope>NUCLEOTIDE SEQUENCE [LARGE SCALE GENOMIC DNA]</scope>
    <source>
        <strain evidence="2 3">SS14</strain>
    </source>
</reference>
<proteinExistence type="predicted"/>
<gene>
    <name evidence="2" type="ORF">M422DRAFT_780335</name>
</gene>
<feature type="compositionally biased region" description="Polar residues" evidence="1">
    <location>
        <begin position="244"/>
        <end position="265"/>
    </location>
</feature>
<evidence type="ECO:0000313" key="2">
    <source>
        <dbReference type="EMBL" id="KIJ41440.1"/>
    </source>
</evidence>
<dbReference type="EMBL" id="KN837137">
    <property type="protein sequence ID" value="KIJ41440.1"/>
    <property type="molecule type" value="Genomic_DNA"/>
</dbReference>
<organism evidence="2 3">
    <name type="scientific">Sphaerobolus stellatus (strain SS14)</name>
    <dbReference type="NCBI Taxonomy" id="990650"/>
    <lineage>
        <taxon>Eukaryota</taxon>
        <taxon>Fungi</taxon>
        <taxon>Dikarya</taxon>
        <taxon>Basidiomycota</taxon>
        <taxon>Agaricomycotina</taxon>
        <taxon>Agaricomycetes</taxon>
        <taxon>Phallomycetidae</taxon>
        <taxon>Geastrales</taxon>
        <taxon>Sphaerobolaceae</taxon>
        <taxon>Sphaerobolus</taxon>
    </lineage>
</organism>
<feature type="compositionally biased region" description="Polar residues" evidence="1">
    <location>
        <begin position="199"/>
        <end position="208"/>
    </location>
</feature>
<dbReference type="Proteomes" id="UP000054279">
    <property type="component" value="Unassembled WGS sequence"/>
</dbReference>
<accession>A0A0C9VSN6</accession>
<dbReference type="AlphaFoldDB" id="A0A0C9VSN6"/>